<sequence length="239" mass="24793">MTSTSTGTETGQYRAAALRVTGLRRSFPHPGGDVDVLRGLELSVRGGELVTVSGRSGSGKSSLLALLCGFDAPDSGTVLFDGEPIGADTPWTTCAVLPQALGLAGELTIAENVALPLRLRGGARSVDSTAVTARVNALLTELRIDQLGDRYPLEVSFGQQQRAALARAVAARPTVLLTDEPTAHLDAGTTPAVLALLRRCADEGAAVIVATHDAQVHRIADRRVALKEGVLTESGPAVN</sequence>
<gene>
    <name evidence="4" type="ORF">SAMN05421630_105176</name>
</gene>
<dbReference type="EMBL" id="FMZE01000005">
    <property type="protein sequence ID" value="SDD01151.1"/>
    <property type="molecule type" value="Genomic_DNA"/>
</dbReference>
<dbReference type="PANTHER" id="PTHR24220:SF689">
    <property type="entry name" value="LIPOPROTEIN-RELEASING SYSTEM ATP-BINDING PROTEIN LOLD"/>
    <property type="match status" value="1"/>
</dbReference>
<dbReference type="AlphaFoldDB" id="A0A222VQN7"/>
<evidence type="ECO:0000313" key="4">
    <source>
        <dbReference type="EMBL" id="SDD01151.1"/>
    </source>
</evidence>
<dbReference type="Gene3D" id="3.40.50.300">
    <property type="entry name" value="P-loop containing nucleotide triphosphate hydrolases"/>
    <property type="match status" value="1"/>
</dbReference>
<dbReference type="OrthoDB" id="9802264at2"/>
<evidence type="ECO:0000256" key="1">
    <source>
        <dbReference type="ARBA" id="ARBA00005417"/>
    </source>
</evidence>
<dbReference type="Proteomes" id="UP000199494">
    <property type="component" value="Unassembled WGS sequence"/>
</dbReference>
<comment type="similarity">
    <text evidence="1">Belongs to the ABC transporter superfamily.</text>
</comment>
<dbReference type="GO" id="GO:0005886">
    <property type="term" value="C:plasma membrane"/>
    <property type="evidence" value="ECO:0007669"/>
    <property type="project" value="TreeGrafter"/>
</dbReference>
<dbReference type="GO" id="GO:0022857">
    <property type="term" value="F:transmembrane transporter activity"/>
    <property type="evidence" value="ECO:0007669"/>
    <property type="project" value="TreeGrafter"/>
</dbReference>
<dbReference type="GO" id="GO:0016887">
    <property type="term" value="F:ATP hydrolysis activity"/>
    <property type="evidence" value="ECO:0007669"/>
    <property type="project" value="InterPro"/>
</dbReference>
<reference evidence="4 5" key="1">
    <citation type="submission" date="2016-10" db="EMBL/GenBank/DDBJ databases">
        <authorList>
            <person name="de Groot N.N."/>
        </authorList>
    </citation>
    <scope>NUCLEOTIDE SEQUENCE [LARGE SCALE GENOMIC DNA]</scope>
    <source>
        <strain evidence="4 5">CGMCC 4.5506</strain>
    </source>
</reference>
<dbReference type="InterPro" id="IPR017871">
    <property type="entry name" value="ABC_transporter-like_CS"/>
</dbReference>
<keyword evidence="5" id="KW-1185">Reference proteome</keyword>
<dbReference type="InterPro" id="IPR015854">
    <property type="entry name" value="ABC_transpr_LolD-like"/>
</dbReference>
<dbReference type="SMART" id="SM00382">
    <property type="entry name" value="AAA"/>
    <property type="match status" value="1"/>
</dbReference>
<dbReference type="InterPro" id="IPR003439">
    <property type="entry name" value="ABC_transporter-like_ATP-bd"/>
</dbReference>
<dbReference type="PROSITE" id="PS50893">
    <property type="entry name" value="ABC_TRANSPORTER_2"/>
    <property type="match status" value="1"/>
</dbReference>
<dbReference type="PANTHER" id="PTHR24220">
    <property type="entry name" value="IMPORT ATP-BINDING PROTEIN"/>
    <property type="match status" value="1"/>
</dbReference>
<evidence type="ECO:0000256" key="3">
    <source>
        <dbReference type="ARBA" id="ARBA00022840"/>
    </source>
</evidence>
<dbReference type="GO" id="GO:0005524">
    <property type="term" value="F:ATP binding"/>
    <property type="evidence" value="ECO:0007669"/>
    <property type="project" value="UniProtKB-KW"/>
</dbReference>
<dbReference type="RefSeq" id="WP_091804471.1">
    <property type="nucleotide sequence ID" value="NZ_CP016353.1"/>
</dbReference>
<protein>
    <submittedName>
        <fullName evidence="4">Putative ABC transport system ATP-binding protein</fullName>
    </submittedName>
</protein>
<dbReference type="Pfam" id="PF00005">
    <property type="entry name" value="ABC_tran"/>
    <property type="match status" value="1"/>
</dbReference>
<dbReference type="SUPFAM" id="SSF52540">
    <property type="entry name" value="P-loop containing nucleoside triphosphate hydrolases"/>
    <property type="match status" value="1"/>
</dbReference>
<dbReference type="KEGG" id="pmad:BAY61_15650"/>
<evidence type="ECO:0000313" key="5">
    <source>
        <dbReference type="Proteomes" id="UP000199494"/>
    </source>
</evidence>
<accession>A0A222VQN7</accession>
<dbReference type="InterPro" id="IPR003593">
    <property type="entry name" value="AAA+_ATPase"/>
</dbReference>
<dbReference type="PROSITE" id="PS00211">
    <property type="entry name" value="ABC_TRANSPORTER_1"/>
    <property type="match status" value="1"/>
</dbReference>
<dbReference type="InterPro" id="IPR027417">
    <property type="entry name" value="P-loop_NTPase"/>
</dbReference>
<organism evidence="4 5">
    <name type="scientific">Prauserella marina</name>
    <dbReference type="NCBI Taxonomy" id="530584"/>
    <lineage>
        <taxon>Bacteria</taxon>
        <taxon>Bacillati</taxon>
        <taxon>Actinomycetota</taxon>
        <taxon>Actinomycetes</taxon>
        <taxon>Pseudonocardiales</taxon>
        <taxon>Pseudonocardiaceae</taxon>
        <taxon>Prauserella</taxon>
    </lineage>
</organism>
<proteinExistence type="inferred from homology"/>
<keyword evidence="3 4" id="KW-0067">ATP-binding</keyword>
<evidence type="ECO:0000256" key="2">
    <source>
        <dbReference type="ARBA" id="ARBA00022741"/>
    </source>
</evidence>
<name>A0A222VQN7_9PSEU</name>
<dbReference type="STRING" id="530584.SAMN05421630_105176"/>
<keyword evidence="2" id="KW-0547">Nucleotide-binding</keyword>